<protein>
    <submittedName>
        <fullName evidence="1">Protease</fullName>
    </submittedName>
</protein>
<dbReference type="Gene3D" id="3.30.2010.10">
    <property type="entry name" value="Metalloproteases ('zincins'), catalytic domain"/>
    <property type="match status" value="1"/>
</dbReference>
<proteinExistence type="predicted"/>
<keyword evidence="1" id="KW-0378">Hydrolase</keyword>
<dbReference type="EMBL" id="DXFT01000068">
    <property type="protein sequence ID" value="HIX03149.1"/>
    <property type="molecule type" value="Genomic_DNA"/>
</dbReference>
<dbReference type="AlphaFoldDB" id="A0A9D1UZW1"/>
<dbReference type="Proteomes" id="UP000824202">
    <property type="component" value="Unassembled WGS sequence"/>
</dbReference>
<sequence length="128" mass="14665">MIINRKRKPLYGLNHSEYEHPFDKQALNTLEATPGLSAIGKLITKYAIEKLYTIQFTGSSIKVNSQNYPDIFEYLQYACHILDLVKLPELYIQWGYNINACTIGSEHPIIILNSGLLDLCDEDEILFI</sequence>
<name>A0A9D1UZW1_9BACT</name>
<gene>
    <name evidence="1" type="ORF">H9863_03410</name>
</gene>
<keyword evidence="1" id="KW-0645">Protease</keyword>
<dbReference type="GO" id="GO:0008233">
    <property type="term" value="F:peptidase activity"/>
    <property type="evidence" value="ECO:0007669"/>
    <property type="project" value="UniProtKB-KW"/>
</dbReference>
<organism evidence="1 2">
    <name type="scientific">Candidatus Odoribacter faecigallinarum</name>
    <dbReference type="NCBI Taxonomy" id="2838706"/>
    <lineage>
        <taxon>Bacteria</taxon>
        <taxon>Pseudomonadati</taxon>
        <taxon>Bacteroidota</taxon>
        <taxon>Bacteroidia</taxon>
        <taxon>Bacteroidales</taxon>
        <taxon>Odoribacteraceae</taxon>
        <taxon>Odoribacter</taxon>
    </lineage>
</organism>
<dbReference type="GO" id="GO:0006508">
    <property type="term" value="P:proteolysis"/>
    <property type="evidence" value="ECO:0007669"/>
    <property type="project" value="UniProtKB-KW"/>
</dbReference>
<comment type="caution">
    <text evidence="1">The sequence shown here is derived from an EMBL/GenBank/DDBJ whole genome shotgun (WGS) entry which is preliminary data.</text>
</comment>
<evidence type="ECO:0000313" key="1">
    <source>
        <dbReference type="EMBL" id="HIX03149.1"/>
    </source>
</evidence>
<feature type="non-terminal residue" evidence="1">
    <location>
        <position position="128"/>
    </location>
</feature>
<reference evidence="1" key="1">
    <citation type="journal article" date="2021" name="PeerJ">
        <title>Extensive microbial diversity within the chicken gut microbiome revealed by metagenomics and culture.</title>
        <authorList>
            <person name="Gilroy R."/>
            <person name="Ravi A."/>
            <person name="Getino M."/>
            <person name="Pursley I."/>
            <person name="Horton D.L."/>
            <person name="Alikhan N.F."/>
            <person name="Baker D."/>
            <person name="Gharbi K."/>
            <person name="Hall N."/>
            <person name="Watson M."/>
            <person name="Adriaenssens E.M."/>
            <person name="Foster-Nyarko E."/>
            <person name="Jarju S."/>
            <person name="Secka A."/>
            <person name="Antonio M."/>
            <person name="Oren A."/>
            <person name="Chaudhuri R.R."/>
            <person name="La Ragione R."/>
            <person name="Hildebrand F."/>
            <person name="Pallen M.J."/>
        </authorList>
    </citation>
    <scope>NUCLEOTIDE SEQUENCE</scope>
    <source>
        <strain evidence="1">23274</strain>
    </source>
</reference>
<accession>A0A9D1UZW1</accession>
<reference evidence="1" key="2">
    <citation type="submission" date="2021-04" db="EMBL/GenBank/DDBJ databases">
        <authorList>
            <person name="Gilroy R."/>
        </authorList>
    </citation>
    <scope>NUCLEOTIDE SEQUENCE</scope>
    <source>
        <strain evidence="1">23274</strain>
    </source>
</reference>
<evidence type="ECO:0000313" key="2">
    <source>
        <dbReference type="Proteomes" id="UP000824202"/>
    </source>
</evidence>